<accession>A0A444V046</accession>
<sequence>MSGFHRCVTCEAKLPANDPHEDCVACLGPDHAASALADRTFCALCVNFQMRTLCQRARKVVGGHSPSSGSSHTLSALPLSSVTLPVKLWLSRSPSSQLTAGQRSPDTRRARERSPIARLCSREVPPLAGNTPAGPQDPVPGHLAEEDVLVLLVETIDTGKG</sequence>
<dbReference type="Proteomes" id="UP000289886">
    <property type="component" value="Unassembled WGS sequence"/>
</dbReference>
<proteinExistence type="predicted"/>
<evidence type="ECO:0000313" key="3">
    <source>
        <dbReference type="Proteomes" id="UP000289886"/>
    </source>
</evidence>
<comment type="caution">
    <text evidence="2">The sequence shown here is derived from an EMBL/GenBank/DDBJ whole genome shotgun (WGS) entry which is preliminary data.</text>
</comment>
<feature type="region of interest" description="Disordered" evidence="1">
    <location>
        <begin position="95"/>
        <end position="140"/>
    </location>
</feature>
<evidence type="ECO:0000313" key="2">
    <source>
        <dbReference type="EMBL" id="RXM93728.1"/>
    </source>
</evidence>
<keyword evidence="3" id="KW-1185">Reference proteome</keyword>
<evidence type="ECO:0000256" key="1">
    <source>
        <dbReference type="SAM" id="MobiDB-lite"/>
    </source>
</evidence>
<name>A0A444V046_ACIRT</name>
<organism evidence="2 3">
    <name type="scientific">Acipenser ruthenus</name>
    <name type="common">Sterlet sturgeon</name>
    <dbReference type="NCBI Taxonomy" id="7906"/>
    <lineage>
        <taxon>Eukaryota</taxon>
        <taxon>Metazoa</taxon>
        <taxon>Chordata</taxon>
        <taxon>Craniata</taxon>
        <taxon>Vertebrata</taxon>
        <taxon>Euteleostomi</taxon>
        <taxon>Actinopterygii</taxon>
        <taxon>Chondrostei</taxon>
        <taxon>Acipenseriformes</taxon>
        <taxon>Acipenseridae</taxon>
        <taxon>Acipenser</taxon>
    </lineage>
</organism>
<feature type="compositionally biased region" description="Basic and acidic residues" evidence="1">
    <location>
        <begin position="105"/>
        <end position="115"/>
    </location>
</feature>
<dbReference type="EMBL" id="SCEB01004204">
    <property type="protein sequence ID" value="RXM93728.1"/>
    <property type="molecule type" value="Genomic_DNA"/>
</dbReference>
<reference evidence="2 3" key="1">
    <citation type="submission" date="2019-01" db="EMBL/GenBank/DDBJ databases">
        <title>Draft Genome and Complete Hox-Cluster Characterization of the Sterlet Sturgeon (Acipenser ruthenus).</title>
        <authorList>
            <person name="Wei Q."/>
        </authorList>
    </citation>
    <scope>NUCLEOTIDE SEQUENCE [LARGE SCALE GENOMIC DNA]</scope>
    <source>
        <strain evidence="2">WHYD16114868_AA</strain>
        <tissue evidence="2">Blood</tissue>
    </source>
</reference>
<feature type="compositionally biased region" description="Polar residues" evidence="1">
    <location>
        <begin position="95"/>
        <end position="104"/>
    </location>
</feature>
<protein>
    <submittedName>
        <fullName evidence="2">Uncharacterized protein</fullName>
    </submittedName>
</protein>
<gene>
    <name evidence="2" type="ORF">EOD39_18772</name>
</gene>
<dbReference type="AlphaFoldDB" id="A0A444V046"/>